<proteinExistence type="predicted"/>
<evidence type="ECO:0000256" key="2">
    <source>
        <dbReference type="ARBA" id="ARBA00022842"/>
    </source>
</evidence>
<organism evidence="5 6">
    <name type="scientific">Nicotiana attenuata</name>
    <name type="common">Coyote tobacco</name>
    <dbReference type="NCBI Taxonomy" id="49451"/>
    <lineage>
        <taxon>Eukaryota</taxon>
        <taxon>Viridiplantae</taxon>
        <taxon>Streptophyta</taxon>
        <taxon>Embryophyta</taxon>
        <taxon>Tracheophyta</taxon>
        <taxon>Spermatophyta</taxon>
        <taxon>Magnoliopsida</taxon>
        <taxon>eudicotyledons</taxon>
        <taxon>Gunneridae</taxon>
        <taxon>Pentapetalae</taxon>
        <taxon>asterids</taxon>
        <taxon>lamiids</taxon>
        <taxon>Solanales</taxon>
        <taxon>Solanaceae</taxon>
        <taxon>Nicotianoideae</taxon>
        <taxon>Nicotianeae</taxon>
        <taxon>Nicotiana</taxon>
    </lineage>
</organism>
<dbReference type="STRING" id="49451.A0A314KUC6"/>
<comment type="caution">
    <text evidence="5">The sequence shown here is derived from an EMBL/GenBank/DDBJ whole genome shotgun (WGS) entry which is preliminary data.</text>
</comment>
<evidence type="ECO:0000256" key="3">
    <source>
        <dbReference type="ARBA" id="ARBA00023239"/>
    </source>
</evidence>
<dbReference type="PANTHER" id="PTHR31225:SF93">
    <property type="entry name" value="ALPHA-HUMULENE_(-)-(E)-BETA-CARYOPHYLLENE SYNTHASE"/>
    <property type="match status" value="1"/>
</dbReference>
<feature type="domain" description="Terpene synthase metal-binding" evidence="4">
    <location>
        <begin position="1"/>
        <end position="111"/>
    </location>
</feature>
<evidence type="ECO:0000259" key="4">
    <source>
        <dbReference type="Pfam" id="PF03936"/>
    </source>
</evidence>
<keyword evidence="6" id="KW-1185">Reference proteome</keyword>
<dbReference type="GO" id="GO:0016114">
    <property type="term" value="P:terpenoid biosynthetic process"/>
    <property type="evidence" value="ECO:0007669"/>
    <property type="project" value="InterPro"/>
</dbReference>
<dbReference type="SUPFAM" id="SSF48576">
    <property type="entry name" value="Terpenoid synthases"/>
    <property type="match status" value="1"/>
</dbReference>
<reference evidence="5" key="1">
    <citation type="submission" date="2016-11" db="EMBL/GenBank/DDBJ databases">
        <title>The genome of Nicotiana attenuata.</title>
        <authorList>
            <person name="Xu S."/>
            <person name="Brockmoeller T."/>
            <person name="Gaquerel E."/>
            <person name="Navarro A."/>
            <person name="Kuhl H."/>
            <person name="Gase K."/>
            <person name="Ling Z."/>
            <person name="Zhou W."/>
            <person name="Kreitzer C."/>
            <person name="Stanke M."/>
            <person name="Tang H."/>
            <person name="Lyons E."/>
            <person name="Pandey P."/>
            <person name="Pandey S.P."/>
            <person name="Timmermann B."/>
            <person name="Baldwin I.T."/>
        </authorList>
    </citation>
    <scope>NUCLEOTIDE SEQUENCE [LARGE SCALE GENOMIC DNA]</scope>
    <source>
        <strain evidence="5">UT</strain>
    </source>
</reference>
<dbReference type="AlphaFoldDB" id="A0A314KUC6"/>
<evidence type="ECO:0000313" key="5">
    <source>
        <dbReference type="EMBL" id="OIT33091.1"/>
    </source>
</evidence>
<dbReference type="InterPro" id="IPR050148">
    <property type="entry name" value="Terpene_synthase-like"/>
</dbReference>
<sequence>MKEEVRNYFIESTWFIEGYMPPVSGYLGNALATTTYYYLATTSYLGMKSATEQDLTSVIICRVIDDTATYEVEKSRGQIATGVECCMRDCGVSTKEAMDKFRKMAETAWKDLNEGLLRPTPVSAEFLTPIPNLARIVEVTYIHNLDGYTHPEKVLKPHINALLVDSIEI</sequence>
<dbReference type="Pfam" id="PF03936">
    <property type="entry name" value="Terpene_synth_C"/>
    <property type="match status" value="1"/>
</dbReference>
<evidence type="ECO:0000256" key="1">
    <source>
        <dbReference type="ARBA" id="ARBA00022723"/>
    </source>
</evidence>
<dbReference type="EMBL" id="MJEQ01000945">
    <property type="protein sequence ID" value="OIT33091.1"/>
    <property type="molecule type" value="Genomic_DNA"/>
</dbReference>
<dbReference type="InterPro" id="IPR005630">
    <property type="entry name" value="Terpene_synthase_metal-bd"/>
</dbReference>
<evidence type="ECO:0000313" key="6">
    <source>
        <dbReference type="Proteomes" id="UP000187609"/>
    </source>
</evidence>
<dbReference type="Proteomes" id="UP000187609">
    <property type="component" value="Unassembled WGS sequence"/>
</dbReference>
<keyword evidence="1" id="KW-0479">Metal-binding</keyword>
<keyword evidence="3" id="KW-0456">Lyase</keyword>
<dbReference type="Gene3D" id="1.10.600.10">
    <property type="entry name" value="Farnesyl Diphosphate Synthase"/>
    <property type="match status" value="1"/>
</dbReference>
<accession>A0A314KUC6</accession>
<keyword evidence="2" id="KW-0460">Magnesium</keyword>
<name>A0A314KUC6_NICAT</name>
<dbReference type="PANTHER" id="PTHR31225">
    <property type="entry name" value="OS04G0344100 PROTEIN-RELATED"/>
    <property type="match status" value="1"/>
</dbReference>
<dbReference type="GO" id="GO:0010333">
    <property type="term" value="F:terpene synthase activity"/>
    <property type="evidence" value="ECO:0007669"/>
    <property type="project" value="InterPro"/>
</dbReference>
<dbReference type="SMR" id="A0A314KUC6"/>
<protein>
    <submittedName>
        <fullName evidence="5">5-epi-aristolochene synthase 4</fullName>
    </submittedName>
</protein>
<dbReference type="InterPro" id="IPR008949">
    <property type="entry name" value="Isoprenoid_synthase_dom_sf"/>
</dbReference>
<gene>
    <name evidence="5" type="primary">5EAS4_0</name>
    <name evidence="5" type="ORF">A4A49_58887</name>
</gene>
<dbReference type="GO" id="GO:0000287">
    <property type="term" value="F:magnesium ion binding"/>
    <property type="evidence" value="ECO:0007669"/>
    <property type="project" value="InterPro"/>
</dbReference>
<dbReference type="Gramene" id="OIT33091">
    <property type="protein sequence ID" value="OIT33091"/>
    <property type="gene ID" value="A4A49_58887"/>
</dbReference>